<sequence length="91" mass="10012">MDLSNGKRMSAMSVKVQKWGNSLALRIPVQFTSKLGIGEGTEMHLDFDDKGGLSLIPVIQKPTLEELISQITPTNQHKEIDFGKSEGNESL</sequence>
<dbReference type="PANTHER" id="PTHR40516:SF1">
    <property type="entry name" value="ANTITOXIN CHPS-RELATED"/>
    <property type="match status" value="1"/>
</dbReference>
<reference evidence="2 3" key="1">
    <citation type="submission" date="2016-03" db="EMBL/GenBank/DDBJ databases">
        <title>Draft genome sequence of Paenibacillus glacialis DSM 22343.</title>
        <authorList>
            <person name="Shin S.-K."/>
            <person name="Yi H."/>
        </authorList>
    </citation>
    <scope>NUCLEOTIDE SEQUENCE [LARGE SCALE GENOMIC DNA]</scope>
    <source>
        <strain evidence="2 3">DSM 22343</strain>
    </source>
</reference>
<dbReference type="AlphaFoldDB" id="A0A168LJY2"/>
<keyword evidence="3" id="KW-1185">Reference proteome</keyword>
<evidence type="ECO:0000313" key="2">
    <source>
        <dbReference type="EMBL" id="OAB43490.1"/>
    </source>
</evidence>
<dbReference type="STRING" id="494026.PGLA_08745"/>
<dbReference type="InterPro" id="IPR039052">
    <property type="entry name" value="Antitox_PemI-like"/>
</dbReference>
<name>A0A168LJY2_9BACL</name>
<dbReference type="EMBL" id="LVJH01000013">
    <property type="protein sequence ID" value="OAB43490.1"/>
    <property type="molecule type" value="Genomic_DNA"/>
</dbReference>
<dbReference type="RefSeq" id="WP_068531663.1">
    <property type="nucleotide sequence ID" value="NZ_LVJH01000013.1"/>
</dbReference>
<dbReference type="Gene3D" id="2.10.260.10">
    <property type="match status" value="1"/>
</dbReference>
<dbReference type="SUPFAM" id="SSF89447">
    <property type="entry name" value="AbrB/MazE/MraZ-like"/>
    <property type="match status" value="1"/>
</dbReference>
<proteinExistence type="predicted"/>
<evidence type="ECO:0000259" key="1">
    <source>
        <dbReference type="SMART" id="SM00966"/>
    </source>
</evidence>
<organism evidence="2 3">
    <name type="scientific">Paenibacillus glacialis</name>
    <dbReference type="NCBI Taxonomy" id="494026"/>
    <lineage>
        <taxon>Bacteria</taxon>
        <taxon>Bacillati</taxon>
        <taxon>Bacillota</taxon>
        <taxon>Bacilli</taxon>
        <taxon>Bacillales</taxon>
        <taxon>Paenibacillaceae</taxon>
        <taxon>Paenibacillus</taxon>
    </lineage>
</organism>
<gene>
    <name evidence="2" type="ORF">PGLA_08745</name>
</gene>
<dbReference type="GO" id="GO:0097351">
    <property type="term" value="F:toxin sequestering activity"/>
    <property type="evidence" value="ECO:0007669"/>
    <property type="project" value="InterPro"/>
</dbReference>
<dbReference type="GO" id="GO:0003677">
    <property type="term" value="F:DNA binding"/>
    <property type="evidence" value="ECO:0007669"/>
    <property type="project" value="InterPro"/>
</dbReference>
<evidence type="ECO:0000313" key="3">
    <source>
        <dbReference type="Proteomes" id="UP000076967"/>
    </source>
</evidence>
<protein>
    <recommendedName>
        <fullName evidence="1">SpoVT-AbrB domain-containing protein</fullName>
    </recommendedName>
</protein>
<dbReference type="PANTHER" id="PTHR40516">
    <property type="entry name" value="ANTITOXIN CHPS-RELATED"/>
    <property type="match status" value="1"/>
</dbReference>
<comment type="caution">
    <text evidence="2">The sequence shown here is derived from an EMBL/GenBank/DDBJ whole genome shotgun (WGS) entry which is preliminary data.</text>
</comment>
<accession>A0A168LJY2</accession>
<dbReference type="Pfam" id="PF04014">
    <property type="entry name" value="MazE_antitoxin"/>
    <property type="match status" value="1"/>
</dbReference>
<dbReference type="OrthoDB" id="9795766at2"/>
<feature type="domain" description="SpoVT-AbrB" evidence="1">
    <location>
        <begin position="17"/>
        <end position="63"/>
    </location>
</feature>
<dbReference type="InterPro" id="IPR037914">
    <property type="entry name" value="SpoVT-AbrB_sf"/>
</dbReference>
<dbReference type="InterPro" id="IPR007159">
    <property type="entry name" value="SpoVT-AbrB_dom"/>
</dbReference>
<dbReference type="Proteomes" id="UP000076967">
    <property type="component" value="Unassembled WGS sequence"/>
</dbReference>
<dbReference type="SMART" id="SM00966">
    <property type="entry name" value="SpoVT_AbrB"/>
    <property type="match status" value="1"/>
</dbReference>